<evidence type="ECO:0000256" key="8">
    <source>
        <dbReference type="SAM" id="Phobius"/>
    </source>
</evidence>
<evidence type="ECO:0000256" key="5">
    <source>
        <dbReference type="ARBA" id="ARBA00022989"/>
    </source>
</evidence>
<gene>
    <name evidence="11" type="ORF">SAMN05421538_101690</name>
</gene>
<dbReference type="PANTHER" id="PTHR30329">
    <property type="entry name" value="STATOR ELEMENT OF FLAGELLAR MOTOR COMPLEX"/>
    <property type="match status" value="1"/>
</dbReference>
<evidence type="ECO:0000256" key="3">
    <source>
        <dbReference type="ARBA" id="ARBA00022475"/>
    </source>
</evidence>
<dbReference type="Proteomes" id="UP000199344">
    <property type="component" value="Unassembled WGS sequence"/>
</dbReference>
<comment type="subcellular location">
    <subcellularLocation>
        <location evidence="1">Cell membrane</location>
        <topology evidence="1">Single-pass membrane protein</topology>
    </subcellularLocation>
</comment>
<evidence type="ECO:0000313" key="11">
    <source>
        <dbReference type="EMBL" id="SDD47794.1"/>
    </source>
</evidence>
<dbReference type="Gene3D" id="3.30.1330.60">
    <property type="entry name" value="OmpA-like domain"/>
    <property type="match status" value="1"/>
</dbReference>
<dbReference type="RefSeq" id="WP_090520813.1">
    <property type="nucleotide sequence ID" value="NZ_FNAH01000001.1"/>
</dbReference>
<dbReference type="OrthoDB" id="7170686at2"/>
<name>A0A1G6V2S4_9RHOB</name>
<evidence type="ECO:0000256" key="2">
    <source>
        <dbReference type="ARBA" id="ARBA00008914"/>
    </source>
</evidence>
<dbReference type="PANTHER" id="PTHR30329:SF21">
    <property type="entry name" value="LIPOPROTEIN YIAD-RELATED"/>
    <property type="match status" value="1"/>
</dbReference>
<organism evidence="11 12">
    <name type="scientific">Paracoccus isoporae</name>
    <dbReference type="NCBI Taxonomy" id="591205"/>
    <lineage>
        <taxon>Bacteria</taxon>
        <taxon>Pseudomonadati</taxon>
        <taxon>Pseudomonadota</taxon>
        <taxon>Alphaproteobacteria</taxon>
        <taxon>Rhodobacterales</taxon>
        <taxon>Paracoccaceae</taxon>
        <taxon>Paracoccus</taxon>
    </lineage>
</organism>
<keyword evidence="6 8" id="KW-0472">Membrane</keyword>
<dbReference type="InterPro" id="IPR025713">
    <property type="entry name" value="MotB-like_N_dom"/>
</dbReference>
<feature type="domain" description="Motility protein B-like N-terminal" evidence="10">
    <location>
        <begin position="16"/>
        <end position="66"/>
    </location>
</feature>
<evidence type="ECO:0000256" key="7">
    <source>
        <dbReference type="SAM" id="MobiDB-lite"/>
    </source>
</evidence>
<dbReference type="GO" id="GO:0005886">
    <property type="term" value="C:plasma membrane"/>
    <property type="evidence" value="ECO:0007669"/>
    <property type="project" value="UniProtKB-SubCell"/>
</dbReference>
<feature type="region of interest" description="Disordered" evidence="7">
    <location>
        <begin position="68"/>
        <end position="96"/>
    </location>
</feature>
<dbReference type="STRING" id="591205.SAMN05421538_101690"/>
<evidence type="ECO:0000259" key="9">
    <source>
        <dbReference type="Pfam" id="PF00691"/>
    </source>
</evidence>
<evidence type="ECO:0000259" key="10">
    <source>
        <dbReference type="Pfam" id="PF13677"/>
    </source>
</evidence>
<proteinExistence type="inferred from homology"/>
<keyword evidence="4 8" id="KW-0812">Transmembrane</keyword>
<dbReference type="Pfam" id="PF00691">
    <property type="entry name" value="OmpA"/>
    <property type="match status" value="1"/>
</dbReference>
<dbReference type="SUPFAM" id="SSF103088">
    <property type="entry name" value="OmpA-like"/>
    <property type="match status" value="1"/>
</dbReference>
<sequence length="253" mass="27420">MVGRDGNSVVLIRRVQPAQEPAHHGGAWKVAYADFVTAMMAFFLLMWLLDATTEKQREGLADYFNPTVVRQSSGSEGGDRGRGEPAGPPAEPASADAAARLAEMERRIQTELAGIGADSLQAQNLLRHVVTRISDEGLVIELSDLADAPLFAAETTEPTASLRELSRIVARVVGRTRNPVAVSGHVRAYPAVLARSPIWDLSLGRADQVRQLLEDADLPPRRIARVTGHGDRRSLPADPSAETNNRIEVILLK</sequence>
<keyword evidence="12" id="KW-1185">Reference proteome</keyword>
<reference evidence="11 12" key="1">
    <citation type="submission" date="2016-10" db="EMBL/GenBank/DDBJ databases">
        <authorList>
            <person name="de Groot N.N."/>
        </authorList>
    </citation>
    <scope>NUCLEOTIDE SEQUENCE [LARGE SCALE GENOMIC DNA]</scope>
    <source>
        <strain evidence="11 12">DSM 22220</strain>
    </source>
</reference>
<keyword evidence="3" id="KW-1003">Cell membrane</keyword>
<dbReference type="Pfam" id="PF13677">
    <property type="entry name" value="MotB_plug"/>
    <property type="match status" value="1"/>
</dbReference>
<keyword evidence="5 8" id="KW-1133">Transmembrane helix</keyword>
<feature type="transmembrane region" description="Helical" evidence="8">
    <location>
        <begin position="30"/>
        <end position="49"/>
    </location>
</feature>
<dbReference type="EMBL" id="FNAH01000001">
    <property type="protein sequence ID" value="SDD47794.1"/>
    <property type="molecule type" value="Genomic_DNA"/>
</dbReference>
<protein>
    <submittedName>
        <fullName evidence="11">Chemotaxis protein MotB</fullName>
    </submittedName>
</protein>
<dbReference type="InterPro" id="IPR036737">
    <property type="entry name" value="OmpA-like_sf"/>
</dbReference>
<dbReference type="InterPro" id="IPR006665">
    <property type="entry name" value="OmpA-like"/>
</dbReference>
<evidence type="ECO:0000256" key="4">
    <source>
        <dbReference type="ARBA" id="ARBA00022692"/>
    </source>
</evidence>
<feature type="domain" description="OmpA-like" evidence="9">
    <location>
        <begin position="163"/>
        <end position="246"/>
    </location>
</feature>
<evidence type="ECO:0000313" key="12">
    <source>
        <dbReference type="Proteomes" id="UP000199344"/>
    </source>
</evidence>
<dbReference type="AlphaFoldDB" id="A0A1G6V2S4"/>
<dbReference type="InterPro" id="IPR050330">
    <property type="entry name" value="Bact_OuterMem_StrucFunc"/>
</dbReference>
<evidence type="ECO:0000256" key="1">
    <source>
        <dbReference type="ARBA" id="ARBA00004162"/>
    </source>
</evidence>
<accession>A0A1G6V2S4</accession>
<comment type="similarity">
    <text evidence="2">Belongs to the MotB family.</text>
</comment>
<evidence type="ECO:0000256" key="6">
    <source>
        <dbReference type="ARBA" id="ARBA00023136"/>
    </source>
</evidence>